<sequence>MSETHGFDPQTLHAVNASAAFNRSVGFEVAAAGKGEVTIRMSWRDDLTQYSGHLHAGLIAALLDTACGFAAATLVGPVTASHFSMNCLRPAIGTYFVAKGTTLRAGRRQVFARAELFAADERDDLALVATGETVLVPTGEPRKADGS</sequence>
<dbReference type="AlphaFoldDB" id="A0A0A3XU69"/>
<dbReference type="Proteomes" id="UP000030377">
    <property type="component" value="Unassembled WGS sequence"/>
</dbReference>
<comment type="caution">
    <text evidence="4">The sequence shown here is derived from an EMBL/GenBank/DDBJ whole genome shotgun (WGS) entry which is preliminary data.</text>
</comment>
<dbReference type="InterPro" id="IPR029069">
    <property type="entry name" value="HotDog_dom_sf"/>
</dbReference>
<evidence type="ECO:0000256" key="1">
    <source>
        <dbReference type="ARBA" id="ARBA00008324"/>
    </source>
</evidence>
<protein>
    <submittedName>
        <fullName evidence="4">Phenylacetic acid degradation protein</fullName>
    </submittedName>
</protein>
<evidence type="ECO:0000259" key="3">
    <source>
        <dbReference type="Pfam" id="PF03061"/>
    </source>
</evidence>
<dbReference type="GO" id="GO:0047617">
    <property type="term" value="F:fatty acyl-CoA hydrolase activity"/>
    <property type="evidence" value="ECO:0007669"/>
    <property type="project" value="InterPro"/>
</dbReference>
<feature type="domain" description="Thioesterase" evidence="3">
    <location>
        <begin position="52"/>
        <end position="122"/>
    </location>
</feature>
<dbReference type="PANTHER" id="PTHR21660">
    <property type="entry name" value="THIOESTERASE SUPERFAMILY MEMBER-RELATED"/>
    <property type="match status" value="1"/>
</dbReference>
<dbReference type="CDD" id="cd03443">
    <property type="entry name" value="PaaI_thioesterase"/>
    <property type="match status" value="1"/>
</dbReference>
<keyword evidence="2" id="KW-0378">Hydrolase</keyword>
<dbReference type="Pfam" id="PF03061">
    <property type="entry name" value="4HBT"/>
    <property type="match status" value="1"/>
</dbReference>
<dbReference type="PANTHER" id="PTHR21660:SF1">
    <property type="entry name" value="ACYL-COENZYME A THIOESTERASE 13"/>
    <property type="match status" value="1"/>
</dbReference>
<proteinExistence type="inferred from homology"/>
<evidence type="ECO:0000313" key="5">
    <source>
        <dbReference type="Proteomes" id="UP000030377"/>
    </source>
</evidence>
<dbReference type="InterPro" id="IPR006683">
    <property type="entry name" value="Thioestr_dom"/>
</dbReference>
<dbReference type="NCBIfam" id="TIGR00369">
    <property type="entry name" value="unchar_dom_1"/>
    <property type="match status" value="1"/>
</dbReference>
<dbReference type="InterPro" id="IPR039298">
    <property type="entry name" value="ACOT13"/>
</dbReference>
<name>A0A0A3XU69_BRAJP</name>
<organism evidence="4 5">
    <name type="scientific">Bradyrhizobium japonicum</name>
    <dbReference type="NCBI Taxonomy" id="375"/>
    <lineage>
        <taxon>Bacteria</taxon>
        <taxon>Pseudomonadati</taxon>
        <taxon>Pseudomonadota</taxon>
        <taxon>Alphaproteobacteria</taxon>
        <taxon>Hyphomicrobiales</taxon>
        <taxon>Nitrobacteraceae</taxon>
        <taxon>Bradyrhizobium</taxon>
    </lineage>
</organism>
<gene>
    <name evidence="4" type="ORF">MA20_24985</name>
</gene>
<dbReference type="SUPFAM" id="SSF54637">
    <property type="entry name" value="Thioesterase/thiol ester dehydrase-isomerase"/>
    <property type="match status" value="1"/>
</dbReference>
<accession>A0A0A3XU69</accession>
<dbReference type="InterPro" id="IPR003736">
    <property type="entry name" value="PAAI_dom"/>
</dbReference>
<dbReference type="RefSeq" id="WP_028158670.1">
    <property type="nucleotide sequence ID" value="NZ_JANUDC010000001.1"/>
</dbReference>
<comment type="similarity">
    <text evidence="1">Belongs to the thioesterase PaaI family.</text>
</comment>
<reference evidence="4 5" key="1">
    <citation type="submission" date="2014-09" db="EMBL/GenBank/DDBJ databases">
        <title>Draft genome of Bradyrhizobium japonicum Is-34.</title>
        <authorList>
            <person name="Tsurumaru H."/>
            <person name="Yamakawa T."/>
            <person name="Hashimoto S."/>
            <person name="Okizaki K."/>
            <person name="Kanesaki Y."/>
            <person name="Yoshikawa H."/>
            <person name="Yajima S."/>
        </authorList>
    </citation>
    <scope>NUCLEOTIDE SEQUENCE [LARGE SCALE GENOMIC DNA]</scope>
    <source>
        <strain evidence="4 5">Is-34</strain>
    </source>
</reference>
<dbReference type="EMBL" id="JRPN01000018">
    <property type="protein sequence ID" value="KGT77940.1"/>
    <property type="molecule type" value="Genomic_DNA"/>
</dbReference>
<dbReference type="Gene3D" id="3.10.129.10">
    <property type="entry name" value="Hotdog Thioesterase"/>
    <property type="match status" value="1"/>
</dbReference>
<evidence type="ECO:0000313" key="4">
    <source>
        <dbReference type="EMBL" id="KGT77940.1"/>
    </source>
</evidence>
<evidence type="ECO:0000256" key="2">
    <source>
        <dbReference type="ARBA" id="ARBA00022801"/>
    </source>
</evidence>